<dbReference type="Gene3D" id="2.60.120.560">
    <property type="entry name" value="Exo-inulinase, domain 1"/>
    <property type="match status" value="1"/>
</dbReference>
<dbReference type="Proteomes" id="UP000001887">
    <property type="component" value="Chromosome"/>
</dbReference>
<evidence type="ECO:0000259" key="1">
    <source>
        <dbReference type="Pfam" id="PF06439"/>
    </source>
</evidence>
<proteinExistence type="predicted"/>
<gene>
    <name evidence="2" type="ordered locus">Psta_3759</name>
</gene>
<dbReference type="Pfam" id="PF06439">
    <property type="entry name" value="3keto-disac_hyd"/>
    <property type="match status" value="1"/>
</dbReference>
<evidence type="ECO:0000313" key="3">
    <source>
        <dbReference type="Proteomes" id="UP000001887"/>
    </source>
</evidence>
<organism evidence="2 3">
    <name type="scientific">Pirellula staleyi (strain ATCC 27377 / DSM 6068 / ICPB 4128)</name>
    <name type="common">Pirella staleyi</name>
    <dbReference type="NCBI Taxonomy" id="530564"/>
    <lineage>
        <taxon>Bacteria</taxon>
        <taxon>Pseudomonadati</taxon>
        <taxon>Planctomycetota</taxon>
        <taxon>Planctomycetia</taxon>
        <taxon>Pirellulales</taxon>
        <taxon>Pirellulaceae</taxon>
        <taxon>Pirellula</taxon>
    </lineage>
</organism>
<dbReference type="eggNOG" id="COG2010">
    <property type="taxonomic scope" value="Bacteria"/>
</dbReference>
<keyword evidence="3" id="KW-1185">Reference proteome</keyword>
<name>D2R049_PIRSD</name>
<dbReference type="AlphaFoldDB" id="D2R049"/>
<dbReference type="GO" id="GO:0016787">
    <property type="term" value="F:hydrolase activity"/>
    <property type="evidence" value="ECO:0007669"/>
    <property type="project" value="InterPro"/>
</dbReference>
<dbReference type="PANTHER" id="PTHR33546:SF1">
    <property type="entry name" value="LARGE, MULTIFUNCTIONAL SECRETED PROTEIN"/>
    <property type="match status" value="1"/>
</dbReference>
<reference evidence="2 3" key="1">
    <citation type="journal article" date="2009" name="Stand. Genomic Sci.">
        <title>Complete genome sequence of Pirellula staleyi type strain (ATCC 27377).</title>
        <authorList>
            <person name="Clum A."/>
            <person name="Tindall B.J."/>
            <person name="Sikorski J."/>
            <person name="Ivanova N."/>
            <person name="Mavrommatis K."/>
            <person name="Lucas S."/>
            <person name="Glavina del Rio T."/>
            <person name="Nolan M."/>
            <person name="Chen F."/>
            <person name="Tice H."/>
            <person name="Pitluck S."/>
            <person name="Cheng J.F."/>
            <person name="Chertkov O."/>
            <person name="Brettin T."/>
            <person name="Han C."/>
            <person name="Detter J.C."/>
            <person name="Kuske C."/>
            <person name="Bruce D."/>
            <person name="Goodwin L."/>
            <person name="Ovchinikova G."/>
            <person name="Pati A."/>
            <person name="Mikhailova N."/>
            <person name="Chen A."/>
            <person name="Palaniappan K."/>
            <person name="Land M."/>
            <person name="Hauser L."/>
            <person name="Chang Y.J."/>
            <person name="Jeffries C.D."/>
            <person name="Chain P."/>
            <person name="Rohde M."/>
            <person name="Goker M."/>
            <person name="Bristow J."/>
            <person name="Eisen J.A."/>
            <person name="Markowitz V."/>
            <person name="Hugenholtz P."/>
            <person name="Kyrpides N.C."/>
            <person name="Klenk H.P."/>
            <person name="Lapidus A."/>
        </authorList>
    </citation>
    <scope>NUCLEOTIDE SEQUENCE [LARGE SCALE GENOMIC DNA]</scope>
    <source>
        <strain evidence="3">ATCC 27377 / DSM 6068 / ICPB 4128</strain>
    </source>
</reference>
<dbReference type="InterPro" id="IPR010496">
    <property type="entry name" value="AL/BT2_dom"/>
</dbReference>
<protein>
    <recommendedName>
        <fullName evidence="1">3-keto-alpha-glucoside-1,2-lyase/3-keto-2-hydroxy-glucal hydratase domain-containing protein</fullName>
    </recommendedName>
</protein>
<accession>D2R049</accession>
<sequence length="437" mass="47597">MFVVVSPAGWWRLIAAHGTARSVQLRVFRQRPLDLAGREPSKRILRVFGEFFRHSPRETPRSLQVPHAGFTILLKFPASAPALIACRCTSLFTLPKFQDNLSMSSFALFTRWSLALALVLGLVVTTSSLRAEDDAAADPAKADADFAFQGEYMGTLKTDEGDVTVGLQLIAMGKGKFRAVGYKGGLPGEGWDQNEKVEADGELKDGKVVVEHDLAKAVIGDGEATIYAPGEVKVGTIKKVERKSPTLGAAAPEGAVVLFDGKNADAFEGGKVTSEGLLMQGVTSKQKFDSFKLHIEFRLPYMPEARGQGRGNSGIYLQGRYEVQMLDSFGLAGLDNECGGIYTIRKPDVNMCLPPLAWQTYDIDFTAAKYDAEGKLTAKPRVTVRHNGQLIHSDVELPADMNTRAAPVAAGKDPGPIYLQNHGNPVRYRNIWVVETK</sequence>
<dbReference type="KEGG" id="psl:Psta_3759"/>
<evidence type="ECO:0000313" key="2">
    <source>
        <dbReference type="EMBL" id="ADB18414.1"/>
    </source>
</evidence>
<dbReference type="PANTHER" id="PTHR33546">
    <property type="entry name" value="LARGE, MULTIFUNCTIONAL SECRETED PROTEIN-RELATED"/>
    <property type="match status" value="1"/>
</dbReference>
<dbReference type="HOGENOM" id="CLU_051166_0_0_0"/>
<feature type="domain" description="3-keto-alpha-glucoside-1,2-lyase/3-keto-2-hydroxy-glucal hydratase" evidence="1">
    <location>
        <begin position="254"/>
        <end position="433"/>
    </location>
</feature>
<dbReference type="STRING" id="530564.Psta_3759"/>
<dbReference type="EMBL" id="CP001848">
    <property type="protein sequence ID" value="ADB18414.1"/>
    <property type="molecule type" value="Genomic_DNA"/>
</dbReference>